<keyword evidence="5" id="KW-0862">Zinc</keyword>
<evidence type="ECO:0000256" key="6">
    <source>
        <dbReference type="ARBA" id="ARBA00023049"/>
    </source>
</evidence>
<keyword evidence="6" id="KW-0482">Metalloprotease</keyword>
<dbReference type="InterPro" id="IPR001405">
    <property type="entry name" value="UPF0758"/>
</dbReference>
<dbReference type="Gene3D" id="3.40.140.10">
    <property type="entry name" value="Cytidine Deaminase, domain 2"/>
    <property type="match status" value="1"/>
</dbReference>
<evidence type="ECO:0000256" key="3">
    <source>
        <dbReference type="ARBA" id="ARBA00022723"/>
    </source>
</evidence>
<dbReference type="RefSeq" id="WP_108142858.1">
    <property type="nucleotide sequence ID" value="NZ_QAXS01000059.1"/>
</dbReference>
<organism evidence="8 9">
    <name type="scientific">Halanaerobium saccharolyticum</name>
    <dbReference type="NCBI Taxonomy" id="43595"/>
    <lineage>
        <taxon>Bacteria</taxon>
        <taxon>Bacillati</taxon>
        <taxon>Bacillota</taxon>
        <taxon>Clostridia</taxon>
        <taxon>Halanaerobiales</taxon>
        <taxon>Halanaerobiaceae</taxon>
        <taxon>Halanaerobium</taxon>
    </lineage>
</organism>
<accession>A0A2T5RFD6</accession>
<evidence type="ECO:0000313" key="8">
    <source>
        <dbReference type="EMBL" id="PTV92989.1"/>
    </source>
</evidence>
<dbReference type="GO" id="GO:0008237">
    <property type="term" value="F:metallopeptidase activity"/>
    <property type="evidence" value="ECO:0007669"/>
    <property type="project" value="UniProtKB-KW"/>
</dbReference>
<reference evidence="8 9" key="1">
    <citation type="submission" date="2018-04" db="EMBL/GenBank/DDBJ databases">
        <title>Subsurface microbial communities from deep shales in Ohio and West Virginia, USA.</title>
        <authorList>
            <person name="Wrighton K."/>
        </authorList>
    </citation>
    <scope>NUCLEOTIDE SEQUENCE [LARGE SCALE GENOMIC DNA]</scope>
    <source>
        <strain evidence="8 9">WC1</strain>
    </source>
</reference>
<dbReference type="AlphaFoldDB" id="A0A2T5RFD6"/>
<evidence type="ECO:0000256" key="4">
    <source>
        <dbReference type="ARBA" id="ARBA00022801"/>
    </source>
</evidence>
<keyword evidence="3" id="KW-0479">Metal-binding</keyword>
<feature type="domain" description="MPN" evidence="7">
    <location>
        <begin position="74"/>
        <end position="196"/>
    </location>
</feature>
<dbReference type="PANTHER" id="PTHR30471">
    <property type="entry name" value="DNA REPAIR PROTEIN RADC"/>
    <property type="match status" value="1"/>
</dbReference>
<evidence type="ECO:0000259" key="7">
    <source>
        <dbReference type="PROSITE" id="PS50249"/>
    </source>
</evidence>
<evidence type="ECO:0000256" key="5">
    <source>
        <dbReference type="ARBA" id="ARBA00022833"/>
    </source>
</evidence>
<evidence type="ECO:0000256" key="1">
    <source>
        <dbReference type="ARBA" id="ARBA00010243"/>
    </source>
</evidence>
<comment type="caution">
    <text evidence="8">The sequence shown here is derived from an EMBL/GenBank/DDBJ whole genome shotgun (WGS) entry which is preliminary data.</text>
</comment>
<dbReference type="GO" id="GO:0006508">
    <property type="term" value="P:proteolysis"/>
    <property type="evidence" value="ECO:0007669"/>
    <property type="project" value="UniProtKB-KW"/>
</dbReference>
<sequence length="199" mass="22533">MKSKKEVYSKFADLLQLNTEQQAKIYKLKLHEILNKKIISEKLDLSSVQQELYSDFMLVHRNLEGLYSIEETRTIFTPEDVLEILSPYMSSLKVEEMVTIYLNGKREVLDIKVIGIGGPKIVASSPSIILKEALNIGASGFILAHNHPGGSTEFSEPDMKVTELLETLGDYLEITLVDHLVYAENTVRSYAEEEIIQKL</sequence>
<comment type="similarity">
    <text evidence="1">Belongs to the UPF0758 family.</text>
</comment>
<dbReference type="OrthoDB" id="9804482at2"/>
<evidence type="ECO:0000256" key="2">
    <source>
        <dbReference type="ARBA" id="ARBA00022670"/>
    </source>
</evidence>
<keyword evidence="2" id="KW-0645">Protease</keyword>
<gene>
    <name evidence="8" type="ORF">C8C76_15911</name>
</gene>
<dbReference type="InterPro" id="IPR037518">
    <property type="entry name" value="MPN"/>
</dbReference>
<dbReference type="Pfam" id="PF04002">
    <property type="entry name" value="RadC"/>
    <property type="match status" value="1"/>
</dbReference>
<dbReference type="PROSITE" id="PS50249">
    <property type="entry name" value="MPN"/>
    <property type="match status" value="1"/>
</dbReference>
<evidence type="ECO:0000313" key="9">
    <source>
        <dbReference type="Proteomes" id="UP000244089"/>
    </source>
</evidence>
<dbReference type="GO" id="GO:0046872">
    <property type="term" value="F:metal ion binding"/>
    <property type="evidence" value="ECO:0007669"/>
    <property type="project" value="UniProtKB-KW"/>
</dbReference>
<keyword evidence="4" id="KW-0378">Hydrolase</keyword>
<dbReference type="Proteomes" id="UP000244089">
    <property type="component" value="Unassembled WGS sequence"/>
</dbReference>
<name>A0A2T5RFD6_9FIRM</name>
<dbReference type="EMBL" id="QAXS01000059">
    <property type="protein sequence ID" value="PTV92989.1"/>
    <property type="molecule type" value="Genomic_DNA"/>
</dbReference>
<dbReference type="InterPro" id="IPR025657">
    <property type="entry name" value="RadC_JAB"/>
</dbReference>
<dbReference type="PANTHER" id="PTHR30471:SF3">
    <property type="entry name" value="UPF0758 PROTEIN YEES-RELATED"/>
    <property type="match status" value="1"/>
</dbReference>
<protein>
    <submittedName>
        <fullName evidence="8">RadC-like JAB domain-containing protein</fullName>
    </submittedName>
</protein>
<proteinExistence type="inferred from homology"/>